<protein>
    <submittedName>
        <fullName evidence="1">Uncharacterized protein</fullName>
    </submittedName>
</protein>
<dbReference type="EMBL" id="CP071796">
    <property type="protein sequence ID" value="QTD45634.1"/>
    <property type="molecule type" value="Genomic_DNA"/>
</dbReference>
<gene>
    <name evidence="1" type="ORF">J1M35_01535</name>
    <name evidence="2" type="ORF">J1M35_03745</name>
</gene>
<dbReference type="KEGG" id="otd:J1M35_03745"/>
<dbReference type="Proteomes" id="UP000663903">
    <property type="component" value="Chromosome"/>
</dbReference>
<dbReference type="AlphaFoldDB" id="A0A975H3A7"/>
<organism evidence="1 3">
    <name type="scientific">Ottowia testudinis</name>
    <dbReference type="NCBI Taxonomy" id="2816950"/>
    <lineage>
        <taxon>Bacteria</taxon>
        <taxon>Pseudomonadati</taxon>
        <taxon>Pseudomonadota</taxon>
        <taxon>Betaproteobacteria</taxon>
        <taxon>Burkholderiales</taxon>
        <taxon>Comamonadaceae</taxon>
        <taxon>Ottowia</taxon>
    </lineage>
</organism>
<evidence type="ECO:0000313" key="2">
    <source>
        <dbReference type="EMBL" id="QTD46034.1"/>
    </source>
</evidence>
<accession>A0A975H3A7</accession>
<name>A0A975H3A7_9BURK</name>
<dbReference type="EMBL" id="CP071796">
    <property type="protein sequence ID" value="QTD46034.1"/>
    <property type="molecule type" value="Genomic_DNA"/>
</dbReference>
<sequence length="62" mass="6880">MVQHFGGDLKPLPTWTSVGEGIQARYGQDLGARLYQLQNAQRAVEAEFLLGMDQAQRHIPNG</sequence>
<reference evidence="1" key="1">
    <citation type="submission" date="2021-03" db="EMBL/GenBank/DDBJ databases">
        <title>Ottowia sp. 27C isolated from the cloaca of a Giant Asian pond turtle (Heosemys grandis).</title>
        <authorList>
            <person name="Spergser J."/>
            <person name="Busse H.-J."/>
        </authorList>
    </citation>
    <scope>NUCLEOTIDE SEQUENCE</scope>
    <source>
        <strain evidence="1">27C</strain>
    </source>
</reference>
<keyword evidence="3" id="KW-1185">Reference proteome</keyword>
<proteinExistence type="predicted"/>
<evidence type="ECO:0000313" key="1">
    <source>
        <dbReference type="EMBL" id="QTD45634.1"/>
    </source>
</evidence>
<dbReference type="KEGG" id="otd:J1M35_01535"/>
<dbReference type="RefSeq" id="WP_208009382.1">
    <property type="nucleotide sequence ID" value="NZ_CP071796.1"/>
</dbReference>
<evidence type="ECO:0000313" key="3">
    <source>
        <dbReference type="Proteomes" id="UP000663903"/>
    </source>
</evidence>